<proteinExistence type="predicted"/>
<feature type="non-terminal residue" evidence="2">
    <location>
        <position position="1"/>
    </location>
</feature>
<dbReference type="RefSeq" id="XP_047779982.1">
    <property type="nucleotide sequence ID" value="XM_047920497.1"/>
</dbReference>
<gene>
    <name evidence="2" type="ORF">C8Q71DRAFT_706314</name>
</gene>
<sequence>VTRKERQSERDHVEELKGPVLLPKSSHVCQNCKMTLDNGTAPQQALANGLWIGEVPVQLQNLTWAERTLISRVNHNRCVVRVKGSLQSKMIANAVCHTIPMPKVYNALPPSPEELDEVLAYIYIGPTKPLAKEHHRTPLLVRRNKVANALEWLKLNHIDYADLTISYKNLNMYSEDSPPVIVDYHPGDGGV</sequence>
<feature type="domain" description="DUF6570" evidence="1">
    <location>
        <begin position="39"/>
        <end position="171"/>
    </location>
</feature>
<evidence type="ECO:0000313" key="3">
    <source>
        <dbReference type="Proteomes" id="UP000814176"/>
    </source>
</evidence>
<keyword evidence="3" id="KW-1185">Reference proteome</keyword>
<dbReference type="GeneID" id="72001229"/>
<comment type="caution">
    <text evidence="2">The sequence shown here is derived from an EMBL/GenBank/DDBJ whole genome shotgun (WGS) entry which is preliminary data.</text>
</comment>
<dbReference type="InterPro" id="IPR046700">
    <property type="entry name" value="DUF6570"/>
</dbReference>
<dbReference type="Proteomes" id="UP000814176">
    <property type="component" value="Unassembled WGS sequence"/>
</dbReference>
<evidence type="ECO:0000313" key="2">
    <source>
        <dbReference type="EMBL" id="KAH9837944.1"/>
    </source>
</evidence>
<organism evidence="2 3">
    <name type="scientific">Rhodofomes roseus</name>
    <dbReference type="NCBI Taxonomy" id="34475"/>
    <lineage>
        <taxon>Eukaryota</taxon>
        <taxon>Fungi</taxon>
        <taxon>Dikarya</taxon>
        <taxon>Basidiomycota</taxon>
        <taxon>Agaricomycotina</taxon>
        <taxon>Agaricomycetes</taxon>
        <taxon>Polyporales</taxon>
        <taxon>Rhodofomes</taxon>
    </lineage>
</organism>
<reference evidence="2 3" key="1">
    <citation type="journal article" date="2021" name="Environ. Microbiol.">
        <title>Gene family expansions and transcriptome signatures uncover fungal adaptations to wood decay.</title>
        <authorList>
            <person name="Hage H."/>
            <person name="Miyauchi S."/>
            <person name="Viragh M."/>
            <person name="Drula E."/>
            <person name="Min B."/>
            <person name="Chaduli D."/>
            <person name="Navarro D."/>
            <person name="Favel A."/>
            <person name="Norest M."/>
            <person name="Lesage-Meessen L."/>
            <person name="Balint B."/>
            <person name="Merenyi Z."/>
            <person name="de Eugenio L."/>
            <person name="Morin E."/>
            <person name="Martinez A.T."/>
            <person name="Baldrian P."/>
            <person name="Stursova M."/>
            <person name="Martinez M.J."/>
            <person name="Novotny C."/>
            <person name="Magnuson J.K."/>
            <person name="Spatafora J.W."/>
            <person name="Maurice S."/>
            <person name="Pangilinan J."/>
            <person name="Andreopoulos W."/>
            <person name="LaButti K."/>
            <person name="Hundley H."/>
            <person name="Na H."/>
            <person name="Kuo A."/>
            <person name="Barry K."/>
            <person name="Lipzen A."/>
            <person name="Henrissat B."/>
            <person name="Riley R."/>
            <person name="Ahrendt S."/>
            <person name="Nagy L.G."/>
            <person name="Grigoriev I.V."/>
            <person name="Martin F."/>
            <person name="Rosso M.N."/>
        </authorList>
    </citation>
    <scope>NUCLEOTIDE SEQUENCE [LARGE SCALE GENOMIC DNA]</scope>
    <source>
        <strain evidence="2 3">CIRM-BRFM 1785</strain>
    </source>
</reference>
<dbReference type="Pfam" id="PF20209">
    <property type="entry name" value="DUF6570"/>
    <property type="match status" value="1"/>
</dbReference>
<name>A0ABQ8KIW4_9APHY</name>
<evidence type="ECO:0000259" key="1">
    <source>
        <dbReference type="Pfam" id="PF20209"/>
    </source>
</evidence>
<dbReference type="EMBL" id="JADCUA010000008">
    <property type="protein sequence ID" value="KAH9837944.1"/>
    <property type="molecule type" value="Genomic_DNA"/>
</dbReference>
<accession>A0ABQ8KIW4</accession>
<protein>
    <recommendedName>
        <fullName evidence="1">DUF6570 domain-containing protein</fullName>
    </recommendedName>
</protein>